<organism evidence="2 3">
    <name type="scientific">Anisodus acutangulus</name>
    <dbReference type="NCBI Taxonomy" id="402998"/>
    <lineage>
        <taxon>Eukaryota</taxon>
        <taxon>Viridiplantae</taxon>
        <taxon>Streptophyta</taxon>
        <taxon>Embryophyta</taxon>
        <taxon>Tracheophyta</taxon>
        <taxon>Spermatophyta</taxon>
        <taxon>Magnoliopsida</taxon>
        <taxon>eudicotyledons</taxon>
        <taxon>Gunneridae</taxon>
        <taxon>Pentapetalae</taxon>
        <taxon>asterids</taxon>
        <taxon>lamiids</taxon>
        <taxon>Solanales</taxon>
        <taxon>Solanaceae</taxon>
        <taxon>Solanoideae</taxon>
        <taxon>Hyoscyameae</taxon>
        <taxon>Anisodus</taxon>
    </lineage>
</organism>
<evidence type="ECO:0000313" key="3">
    <source>
        <dbReference type="Proteomes" id="UP001152561"/>
    </source>
</evidence>
<gene>
    <name evidence="2" type="ORF">K7X08_032636</name>
</gene>
<evidence type="ECO:0000256" key="1">
    <source>
        <dbReference type="SAM" id="MobiDB-lite"/>
    </source>
</evidence>
<feature type="compositionally biased region" description="Low complexity" evidence="1">
    <location>
        <begin position="76"/>
        <end position="86"/>
    </location>
</feature>
<feature type="compositionally biased region" description="Low complexity" evidence="1">
    <location>
        <begin position="9"/>
        <end position="23"/>
    </location>
</feature>
<feature type="compositionally biased region" description="Basic and acidic residues" evidence="1">
    <location>
        <begin position="41"/>
        <end position="55"/>
    </location>
</feature>
<protein>
    <submittedName>
        <fullName evidence="2">Uncharacterized protein</fullName>
    </submittedName>
</protein>
<dbReference type="EMBL" id="JAJAGQ010000013">
    <property type="protein sequence ID" value="KAJ8546562.1"/>
    <property type="molecule type" value="Genomic_DNA"/>
</dbReference>
<comment type="caution">
    <text evidence="2">The sequence shown here is derived from an EMBL/GenBank/DDBJ whole genome shotgun (WGS) entry which is preliminary data.</text>
</comment>
<proteinExistence type="predicted"/>
<reference evidence="3" key="1">
    <citation type="journal article" date="2023" name="Proc. Natl. Acad. Sci. U.S.A.">
        <title>Genomic and structural basis for evolution of tropane alkaloid biosynthesis.</title>
        <authorList>
            <person name="Wanga Y.-J."/>
            <person name="Taina T."/>
            <person name="Yua J.-Y."/>
            <person name="Lia J."/>
            <person name="Xua B."/>
            <person name="Chenc J."/>
            <person name="D'Auriad J.C."/>
            <person name="Huanga J.-P."/>
            <person name="Huanga S.-X."/>
        </authorList>
    </citation>
    <scope>NUCLEOTIDE SEQUENCE [LARGE SCALE GENOMIC DNA]</scope>
    <source>
        <strain evidence="3">cv. KIB-2019</strain>
    </source>
</reference>
<dbReference type="Proteomes" id="UP001152561">
    <property type="component" value="Unassembled WGS sequence"/>
</dbReference>
<dbReference type="AlphaFoldDB" id="A0A9Q1M0H3"/>
<accession>A0A9Q1M0H3</accession>
<feature type="region of interest" description="Disordered" evidence="1">
    <location>
        <begin position="1"/>
        <end position="107"/>
    </location>
</feature>
<evidence type="ECO:0000313" key="2">
    <source>
        <dbReference type="EMBL" id="KAJ8546562.1"/>
    </source>
</evidence>
<name>A0A9Q1M0H3_9SOLA</name>
<sequence length="135" mass="14816">MHRSDSGVSQSSFSTTCHSFSSTLVPFSGAKKKKKLQSNSHGEEELKHDKDKVNLEDGSQNLHMTIEPPKKGLWRSSSSSSSNSSSSEEKSPAVQLVKETDSFPNDQVIENFPGTEDTSALLQDMITSSLILLNW</sequence>
<keyword evidence="3" id="KW-1185">Reference proteome</keyword>